<keyword evidence="1" id="KW-0812">Transmembrane</keyword>
<dbReference type="SUPFAM" id="SSF51735">
    <property type="entry name" value="NAD(P)-binding Rossmann-fold domains"/>
    <property type="match status" value="1"/>
</dbReference>
<dbReference type="Gene3D" id="3.40.50.720">
    <property type="entry name" value="NAD(P)-binding Rossmann-like Domain"/>
    <property type="match status" value="1"/>
</dbReference>
<evidence type="ECO:0000256" key="1">
    <source>
        <dbReference type="SAM" id="Phobius"/>
    </source>
</evidence>
<gene>
    <name evidence="2" type="ORF">CLV72_1011162</name>
</gene>
<dbReference type="RefSeq" id="WP_106240330.1">
    <property type="nucleotide sequence ID" value="NZ_PVZC01000001.1"/>
</dbReference>
<proteinExistence type="predicted"/>
<accession>A0A2T0QF99</accession>
<feature type="transmembrane region" description="Helical" evidence="1">
    <location>
        <begin position="29"/>
        <end position="49"/>
    </location>
</feature>
<organism evidence="2 3">
    <name type="scientific">Allonocardiopsis opalescens</name>
    <dbReference type="NCBI Taxonomy" id="1144618"/>
    <lineage>
        <taxon>Bacteria</taxon>
        <taxon>Bacillati</taxon>
        <taxon>Actinomycetota</taxon>
        <taxon>Actinomycetes</taxon>
        <taxon>Streptosporangiales</taxon>
        <taxon>Allonocardiopsis</taxon>
    </lineage>
</organism>
<evidence type="ECO:0000313" key="3">
    <source>
        <dbReference type="Proteomes" id="UP000237846"/>
    </source>
</evidence>
<name>A0A2T0QF99_9ACTN</name>
<dbReference type="InterPro" id="IPR036291">
    <property type="entry name" value="NAD(P)-bd_dom_sf"/>
</dbReference>
<protein>
    <submittedName>
        <fullName evidence="2">Uncharacterized protein</fullName>
    </submittedName>
</protein>
<evidence type="ECO:0000313" key="2">
    <source>
        <dbReference type="EMBL" id="PRY02560.1"/>
    </source>
</evidence>
<keyword evidence="3" id="KW-1185">Reference proteome</keyword>
<dbReference type="AlphaFoldDB" id="A0A2T0QF99"/>
<dbReference type="EMBL" id="PVZC01000001">
    <property type="protein sequence ID" value="PRY02560.1"/>
    <property type="molecule type" value="Genomic_DNA"/>
</dbReference>
<dbReference type="Proteomes" id="UP000237846">
    <property type="component" value="Unassembled WGS sequence"/>
</dbReference>
<comment type="caution">
    <text evidence="2">The sequence shown here is derived from an EMBL/GenBank/DDBJ whole genome shotgun (WGS) entry which is preliminary data.</text>
</comment>
<keyword evidence="1" id="KW-1133">Transmembrane helix</keyword>
<sequence length="62" mass="6223">MGDGGDDAHSLDRVVDAHSLQRMAASTDVAVIVLFLAGVGARVIIGAVLPVDAGLLLIVGVD</sequence>
<keyword evidence="1" id="KW-0472">Membrane</keyword>
<reference evidence="2 3" key="1">
    <citation type="submission" date="2018-03" db="EMBL/GenBank/DDBJ databases">
        <title>Genomic Encyclopedia of Archaeal and Bacterial Type Strains, Phase II (KMG-II): from individual species to whole genera.</title>
        <authorList>
            <person name="Goeker M."/>
        </authorList>
    </citation>
    <scope>NUCLEOTIDE SEQUENCE [LARGE SCALE GENOMIC DNA]</scope>
    <source>
        <strain evidence="2 3">DSM 45601</strain>
    </source>
</reference>